<keyword evidence="2" id="KW-1185">Reference proteome</keyword>
<name>A0AAE1ISN0_9FABA</name>
<reference evidence="1" key="1">
    <citation type="submission" date="2023-10" db="EMBL/GenBank/DDBJ databases">
        <title>Chromosome-level genome of the transformable northern wattle, Acacia crassicarpa.</title>
        <authorList>
            <person name="Massaro I."/>
            <person name="Sinha N.R."/>
            <person name="Poethig S."/>
            <person name="Leichty A.R."/>
        </authorList>
    </citation>
    <scope>NUCLEOTIDE SEQUENCE</scope>
    <source>
        <strain evidence="1">Acra3RX</strain>
        <tissue evidence="1">Leaf</tissue>
    </source>
</reference>
<dbReference type="EMBL" id="JAWXYG010000013">
    <property type="protein sequence ID" value="KAK4254864.1"/>
    <property type="molecule type" value="Genomic_DNA"/>
</dbReference>
<accession>A0AAE1ISN0</accession>
<dbReference type="AlphaFoldDB" id="A0AAE1ISN0"/>
<organism evidence="1 2">
    <name type="scientific">Acacia crassicarpa</name>
    <name type="common">northern wattle</name>
    <dbReference type="NCBI Taxonomy" id="499986"/>
    <lineage>
        <taxon>Eukaryota</taxon>
        <taxon>Viridiplantae</taxon>
        <taxon>Streptophyta</taxon>
        <taxon>Embryophyta</taxon>
        <taxon>Tracheophyta</taxon>
        <taxon>Spermatophyta</taxon>
        <taxon>Magnoliopsida</taxon>
        <taxon>eudicotyledons</taxon>
        <taxon>Gunneridae</taxon>
        <taxon>Pentapetalae</taxon>
        <taxon>rosids</taxon>
        <taxon>fabids</taxon>
        <taxon>Fabales</taxon>
        <taxon>Fabaceae</taxon>
        <taxon>Caesalpinioideae</taxon>
        <taxon>mimosoid clade</taxon>
        <taxon>Acacieae</taxon>
        <taxon>Acacia</taxon>
    </lineage>
</organism>
<gene>
    <name evidence="1" type="ORF">QN277_007944</name>
</gene>
<sequence>MQATAMSFTDTWNHCTRSRHKQKWPLCDLMRNVNYFTCPLVLVEESGDLDRCSRPDTPPDRICSLSPVKNKAYSVSFYLCANGSLVSWFLMMSDSSISWSKNANLFSIFRLDAAKHIHFPEITIPKAQKILKNEKAAVCAQIGSPLSFSGNSAHSYACSSENPLSNKRGSSPEVSDLDKASYWHSLFNLQSEDGEWISDFKASSPFSTKSNSSIDSSDLAGVTFFDSLLSLEEKEDLEWFSGSKAELEYFDSPNLCCNSQGDSELLLQTHTEQVIADEPLFWPFQEDFKCDSEEYWNSFCISPRKHINLLGTPAKSTASKLKPRKGCSSKGLVLGKHNSDEAECRSRSETSRRTTLFTSSSAKRVPRAGKNSTRKDTVLNRFVAWERGYFALHRQLPIEKLVGLEEFDGHEGLDSEFNGDFLILDE</sequence>
<comment type="caution">
    <text evidence="1">The sequence shown here is derived from an EMBL/GenBank/DDBJ whole genome shotgun (WGS) entry which is preliminary data.</text>
</comment>
<dbReference type="Proteomes" id="UP001293593">
    <property type="component" value="Unassembled WGS sequence"/>
</dbReference>
<evidence type="ECO:0000313" key="1">
    <source>
        <dbReference type="EMBL" id="KAK4254864.1"/>
    </source>
</evidence>
<dbReference type="PANTHER" id="PTHR36707">
    <property type="entry name" value="T20M3.17 PROTEIN"/>
    <property type="match status" value="1"/>
</dbReference>
<protein>
    <submittedName>
        <fullName evidence="1">Uncharacterized protein</fullName>
    </submittedName>
</protein>
<evidence type="ECO:0000313" key="2">
    <source>
        <dbReference type="Proteomes" id="UP001293593"/>
    </source>
</evidence>
<dbReference type="PANTHER" id="PTHR36707:SF1">
    <property type="entry name" value="T20M3.17 PROTEIN"/>
    <property type="match status" value="1"/>
</dbReference>
<proteinExistence type="predicted"/>